<dbReference type="EMBL" id="BGZK01001411">
    <property type="protein sequence ID" value="GBP79353.1"/>
    <property type="molecule type" value="Genomic_DNA"/>
</dbReference>
<dbReference type="AlphaFoldDB" id="A0A4C1YWK9"/>
<organism evidence="1 2">
    <name type="scientific">Eumeta variegata</name>
    <name type="common">Bagworm moth</name>
    <name type="synonym">Eumeta japonica</name>
    <dbReference type="NCBI Taxonomy" id="151549"/>
    <lineage>
        <taxon>Eukaryota</taxon>
        <taxon>Metazoa</taxon>
        <taxon>Ecdysozoa</taxon>
        <taxon>Arthropoda</taxon>
        <taxon>Hexapoda</taxon>
        <taxon>Insecta</taxon>
        <taxon>Pterygota</taxon>
        <taxon>Neoptera</taxon>
        <taxon>Endopterygota</taxon>
        <taxon>Lepidoptera</taxon>
        <taxon>Glossata</taxon>
        <taxon>Ditrysia</taxon>
        <taxon>Tineoidea</taxon>
        <taxon>Psychidae</taxon>
        <taxon>Oiketicinae</taxon>
        <taxon>Eumeta</taxon>
    </lineage>
</organism>
<evidence type="ECO:0000313" key="1">
    <source>
        <dbReference type="EMBL" id="GBP79353.1"/>
    </source>
</evidence>
<comment type="caution">
    <text evidence="1">The sequence shown here is derived from an EMBL/GenBank/DDBJ whole genome shotgun (WGS) entry which is preliminary data.</text>
</comment>
<protein>
    <submittedName>
        <fullName evidence="1">Uncharacterized protein</fullName>
    </submittedName>
</protein>
<dbReference type="OrthoDB" id="8187528at2759"/>
<name>A0A4C1YWK9_EUMVA</name>
<accession>A0A4C1YWK9</accession>
<sequence>MLGTLYEKQSFFGARTYQINMAHIGNMARVQQLSFFTCRAFLCTNGWLRNPTLRMVRHALGRFLVYFSDITNRYVSRRHEHKRLDFLPGCFLHQRFVFVLAMHDETRKELP</sequence>
<dbReference type="Proteomes" id="UP000299102">
    <property type="component" value="Unassembled WGS sequence"/>
</dbReference>
<proteinExistence type="predicted"/>
<keyword evidence="2" id="KW-1185">Reference proteome</keyword>
<gene>
    <name evidence="1" type="ORF">EVAR_62548_1</name>
</gene>
<reference evidence="1 2" key="1">
    <citation type="journal article" date="2019" name="Commun. Biol.">
        <title>The bagworm genome reveals a unique fibroin gene that provides high tensile strength.</title>
        <authorList>
            <person name="Kono N."/>
            <person name="Nakamura H."/>
            <person name="Ohtoshi R."/>
            <person name="Tomita M."/>
            <person name="Numata K."/>
            <person name="Arakawa K."/>
        </authorList>
    </citation>
    <scope>NUCLEOTIDE SEQUENCE [LARGE SCALE GENOMIC DNA]</scope>
</reference>
<evidence type="ECO:0000313" key="2">
    <source>
        <dbReference type="Proteomes" id="UP000299102"/>
    </source>
</evidence>